<organism evidence="2 3">
    <name type="scientific">Maioricimonas rarisocia</name>
    <dbReference type="NCBI Taxonomy" id="2528026"/>
    <lineage>
        <taxon>Bacteria</taxon>
        <taxon>Pseudomonadati</taxon>
        <taxon>Planctomycetota</taxon>
        <taxon>Planctomycetia</taxon>
        <taxon>Planctomycetales</taxon>
        <taxon>Planctomycetaceae</taxon>
        <taxon>Maioricimonas</taxon>
    </lineage>
</organism>
<feature type="region of interest" description="Disordered" evidence="1">
    <location>
        <begin position="148"/>
        <end position="167"/>
    </location>
</feature>
<dbReference type="InterPro" id="IPR016181">
    <property type="entry name" value="Acyl_CoA_acyltransferase"/>
</dbReference>
<evidence type="ECO:0008006" key="4">
    <source>
        <dbReference type="Google" id="ProtNLM"/>
    </source>
</evidence>
<dbReference type="SUPFAM" id="SSF55729">
    <property type="entry name" value="Acyl-CoA N-acyltransferases (Nat)"/>
    <property type="match status" value="1"/>
</dbReference>
<evidence type="ECO:0000313" key="3">
    <source>
        <dbReference type="Proteomes" id="UP000320496"/>
    </source>
</evidence>
<gene>
    <name evidence="2" type="ORF">Mal4_54510</name>
</gene>
<evidence type="ECO:0000256" key="1">
    <source>
        <dbReference type="SAM" id="MobiDB-lite"/>
    </source>
</evidence>
<protein>
    <recommendedName>
        <fullName evidence="4">N-acetyltransferase domain-containing protein</fullName>
    </recommendedName>
</protein>
<name>A0A517ZF51_9PLAN</name>
<evidence type="ECO:0000313" key="2">
    <source>
        <dbReference type="EMBL" id="QDU41086.1"/>
    </source>
</evidence>
<sequence>MSASNCLISFVDQFWISRATRSDWPYFARWHYRSHGIGILRFGTLLWHGEQPVGICLFTSAPLSLAPRNRFFGRSGRWSTTTIRAMNRQLVMLSRVVLHPTYRGAGIAAAYIRRSCRLCPFPWIETLTQMGHVHPFFEKAGFVRVGTTEPKGKTRRDHSSIYGGDRDRASKPIVTEETFRKSRFARPVYYIFDNRDRPEATDDQSGQDVCIEGCRETG</sequence>
<dbReference type="Gene3D" id="3.40.630.30">
    <property type="match status" value="1"/>
</dbReference>
<dbReference type="KEGG" id="mri:Mal4_54510"/>
<proteinExistence type="predicted"/>
<dbReference type="EMBL" id="CP036275">
    <property type="protein sequence ID" value="QDU41086.1"/>
    <property type="molecule type" value="Genomic_DNA"/>
</dbReference>
<dbReference type="Proteomes" id="UP000320496">
    <property type="component" value="Chromosome"/>
</dbReference>
<accession>A0A517ZF51</accession>
<keyword evidence="3" id="KW-1185">Reference proteome</keyword>
<reference evidence="2 3" key="1">
    <citation type="submission" date="2019-02" db="EMBL/GenBank/DDBJ databases">
        <title>Deep-cultivation of Planctomycetes and their phenomic and genomic characterization uncovers novel biology.</title>
        <authorList>
            <person name="Wiegand S."/>
            <person name="Jogler M."/>
            <person name="Boedeker C."/>
            <person name="Pinto D."/>
            <person name="Vollmers J."/>
            <person name="Rivas-Marin E."/>
            <person name="Kohn T."/>
            <person name="Peeters S.H."/>
            <person name="Heuer A."/>
            <person name="Rast P."/>
            <person name="Oberbeckmann S."/>
            <person name="Bunk B."/>
            <person name="Jeske O."/>
            <person name="Meyerdierks A."/>
            <person name="Storesund J.E."/>
            <person name="Kallscheuer N."/>
            <person name="Luecker S."/>
            <person name="Lage O.M."/>
            <person name="Pohl T."/>
            <person name="Merkel B.J."/>
            <person name="Hornburger P."/>
            <person name="Mueller R.-W."/>
            <person name="Bruemmer F."/>
            <person name="Labrenz M."/>
            <person name="Spormann A.M."/>
            <person name="Op den Camp H."/>
            <person name="Overmann J."/>
            <person name="Amann R."/>
            <person name="Jetten M.S.M."/>
            <person name="Mascher T."/>
            <person name="Medema M.H."/>
            <person name="Devos D.P."/>
            <person name="Kaster A.-K."/>
            <person name="Ovreas L."/>
            <person name="Rohde M."/>
            <person name="Galperin M.Y."/>
            <person name="Jogler C."/>
        </authorList>
    </citation>
    <scope>NUCLEOTIDE SEQUENCE [LARGE SCALE GENOMIC DNA]</scope>
    <source>
        <strain evidence="2 3">Mal4</strain>
    </source>
</reference>
<dbReference type="AlphaFoldDB" id="A0A517ZF51"/>